<evidence type="ECO:0000313" key="1">
    <source>
        <dbReference type="EMBL" id="SCG37389.1"/>
    </source>
</evidence>
<dbReference type="EMBL" id="FMDM01000001">
    <property type="protein sequence ID" value="SCG37389.1"/>
    <property type="molecule type" value="Genomic_DNA"/>
</dbReference>
<dbReference type="Proteomes" id="UP000199360">
    <property type="component" value="Unassembled WGS sequence"/>
</dbReference>
<dbReference type="AlphaFoldDB" id="A0A1C5GUC4"/>
<accession>A0A1C5GUC4</accession>
<name>A0A1C5GUC4_9ACTN</name>
<keyword evidence="2" id="KW-1185">Reference proteome</keyword>
<sequence length="48" mass="4833">MTGTRPATARSAAARSAGAGTAGVWLVRRRVVDHGRLASSLCAPARAA</sequence>
<dbReference type="STRING" id="745366.GA0070213_101572"/>
<protein>
    <submittedName>
        <fullName evidence="1">Uncharacterized protein</fullName>
    </submittedName>
</protein>
<gene>
    <name evidence="1" type="ORF">GA0070213_101572</name>
</gene>
<reference evidence="2" key="1">
    <citation type="submission" date="2016-06" db="EMBL/GenBank/DDBJ databases">
        <authorList>
            <person name="Varghese N."/>
            <person name="Submissions Spin"/>
        </authorList>
    </citation>
    <scope>NUCLEOTIDE SEQUENCE [LARGE SCALE GENOMIC DNA]</scope>
    <source>
        <strain evidence="2">DSM 45647</strain>
    </source>
</reference>
<proteinExistence type="predicted"/>
<evidence type="ECO:0000313" key="2">
    <source>
        <dbReference type="Proteomes" id="UP000199360"/>
    </source>
</evidence>
<organism evidence="1 2">
    <name type="scientific">Micromonospora humi</name>
    <dbReference type="NCBI Taxonomy" id="745366"/>
    <lineage>
        <taxon>Bacteria</taxon>
        <taxon>Bacillati</taxon>
        <taxon>Actinomycetota</taxon>
        <taxon>Actinomycetes</taxon>
        <taxon>Micromonosporales</taxon>
        <taxon>Micromonosporaceae</taxon>
        <taxon>Micromonospora</taxon>
    </lineage>
</organism>